<gene>
    <name evidence="3" type="primary">LOC111445845</name>
</gene>
<organism evidence="2 3">
    <name type="scientific">Cucurbita moschata</name>
    <name type="common">Winter crookneck squash</name>
    <name type="synonym">Cucurbita pepo var. moschata</name>
    <dbReference type="NCBI Taxonomy" id="3662"/>
    <lineage>
        <taxon>Eukaryota</taxon>
        <taxon>Viridiplantae</taxon>
        <taxon>Streptophyta</taxon>
        <taxon>Embryophyta</taxon>
        <taxon>Tracheophyta</taxon>
        <taxon>Spermatophyta</taxon>
        <taxon>Magnoliopsida</taxon>
        <taxon>eudicotyledons</taxon>
        <taxon>Gunneridae</taxon>
        <taxon>Pentapetalae</taxon>
        <taxon>rosids</taxon>
        <taxon>fabids</taxon>
        <taxon>Cucurbitales</taxon>
        <taxon>Cucurbitaceae</taxon>
        <taxon>Cucurbiteae</taxon>
        <taxon>Cucurbita</taxon>
    </lineage>
</organism>
<dbReference type="Proteomes" id="UP000504609">
    <property type="component" value="Unplaced"/>
</dbReference>
<protein>
    <submittedName>
        <fullName evidence="3">Uncharacterized protein LOC111445845</fullName>
    </submittedName>
</protein>
<feature type="compositionally biased region" description="Polar residues" evidence="1">
    <location>
        <begin position="20"/>
        <end position="33"/>
    </location>
</feature>
<dbReference type="AlphaFoldDB" id="A0A6J1FHK7"/>
<dbReference type="KEGG" id="cmos:111445845"/>
<evidence type="ECO:0000313" key="3">
    <source>
        <dbReference type="RefSeq" id="XP_022940131.1"/>
    </source>
</evidence>
<evidence type="ECO:0000313" key="2">
    <source>
        <dbReference type="Proteomes" id="UP000504609"/>
    </source>
</evidence>
<accession>A0A6J1FHK7</accession>
<feature type="compositionally biased region" description="Polar residues" evidence="1">
    <location>
        <begin position="154"/>
        <end position="163"/>
    </location>
</feature>
<feature type="region of interest" description="Disordered" evidence="1">
    <location>
        <begin position="148"/>
        <end position="180"/>
    </location>
</feature>
<dbReference type="RefSeq" id="XP_022940131.1">
    <property type="nucleotide sequence ID" value="XM_023084363.1"/>
</dbReference>
<dbReference type="GeneID" id="111445845"/>
<dbReference type="InterPro" id="IPR053346">
    <property type="entry name" value="Fra_a_1-associated"/>
</dbReference>
<reference evidence="3" key="1">
    <citation type="submission" date="2025-08" db="UniProtKB">
        <authorList>
            <consortium name="RefSeq"/>
        </authorList>
    </citation>
    <scope>IDENTIFICATION</scope>
    <source>
        <tissue evidence="3">Young leaves</tissue>
    </source>
</reference>
<dbReference type="PANTHER" id="PTHR35722:SF1">
    <property type="entry name" value="MAL D 1-ASSOCIATED PROTEIN"/>
    <property type="match status" value="1"/>
</dbReference>
<dbReference type="PANTHER" id="PTHR35722">
    <property type="entry name" value="MAL D 1-ASSOCIATED PROTEIN"/>
    <property type="match status" value="1"/>
</dbReference>
<keyword evidence="2" id="KW-1185">Reference proteome</keyword>
<feature type="region of interest" description="Disordered" evidence="1">
    <location>
        <begin position="1"/>
        <end position="42"/>
    </location>
</feature>
<sequence>MGGVWRGASGELDSPAGDGVTSNNPSTWSSGDRCSTRKVVKSQCKTEEVEPGKFVRKCERTEEILRDCIGRPVEVIQSNREFTEEDVTNEVVNNRSFSSGSSEYQPFNFPGLRSDIEAIEHSLFGSMKGFFDAAEEIRNGFFGSFRDPPLFSREPSSSPSMRQNEPDSGHVDLSGLARDV</sequence>
<name>A0A6J1FHK7_CUCMO</name>
<proteinExistence type="predicted"/>
<evidence type="ECO:0000256" key="1">
    <source>
        <dbReference type="SAM" id="MobiDB-lite"/>
    </source>
</evidence>